<dbReference type="RefSeq" id="WP_185005499.1">
    <property type="nucleotide sequence ID" value="NZ_BAAAUI010000043.1"/>
</dbReference>
<protein>
    <submittedName>
        <fullName evidence="1">Uncharacterized protein</fullName>
    </submittedName>
</protein>
<dbReference type="AlphaFoldDB" id="A0A7W7CEN0"/>
<evidence type="ECO:0000313" key="1">
    <source>
        <dbReference type="EMBL" id="MBB4679795.1"/>
    </source>
</evidence>
<reference evidence="1 2" key="1">
    <citation type="submission" date="2020-08" db="EMBL/GenBank/DDBJ databases">
        <title>Sequencing the genomes of 1000 actinobacteria strains.</title>
        <authorList>
            <person name="Klenk H.-P."/>
        </authorList>
    </citation>
    <scope>NUCLEOTIDE SEQUENCE [LARGE SCALE GENOMIC DNA]</scope>
    <source>
        <strain evidence="1 2">DSM 44230</strain>
    </source>
</reference>
<dbReference type="Proteomes" id="UP000533598">
    <property type="component" value="Unassembled WGS sequence"/>
</dbReference>
<gene>
    <name evidence="1" type="ORF">HNR67_005913</name>
</gene>
<dbReference type="EMBL" id="JACHMH010000001">
    <property type="protein sequence ID" value="MBB4679795.1"/>
    <property type="molecule type" value="Genomic_DNA"/>
</dbReference>
<comment type="caution">
    <text evidence="1">The sequence shown here is derived from an EMBL/GenBank/DDBJ whole genome shotgun (WGS) entry which is preliminary data.</text>
</comment>
<sequence>MSTDGAEPPETANSITGEVSGISVQAGVVHGGVHLHANRALAELGQAFDSQSALLRLMADLEAVHRDYLLMFNAVLDQTPDAWAQGEAGFAEQVGKVAKSLRRLRVDFEPVRVRVHALAAAFSEAPLSAPERAFAVAVLKYFPTGEIARTGPPQGAAAAITVSTRTSGTAVLDHLYRALDGELGQELGVLIKDTIAFHQQRWAVVCAAFAALHVA</sequence>
<accession>A0A7W7CEN0</accession>
<keyword evidence="2" id="KW-1185">Reference proteome</keyword>
<evidence type="ECO:0000313" key="2">
    <source>
        <dbReference type="Proteomes" id="UP000533598"/>
    </source>
</evidence>
<organism evidence="1 2">
    <name type="scientific">Crossiella cryophila</name>
    <dbReference type="NCBI Taxonomy" id="43355"/>
    <lineage>
        <taxon>Bacteria</taxon>
        <taxon>Bacillati</taxon>
        <taxon>Actinomycetota</taxon>
        <taxon>Actinomycetes</taxon>
        <taxon>Pseudonocardiales</taxon>
        <taxon>Pseudonocardiaceae</taxon>
        <taxon>Crossiella</taxon>
    </lineage>
</organism>
<proteinExistence type="predicted"/>
<name>A0A7W7CEN0_9PSEU</name>